<proteinExistence type="predicted"/>
<reference evidence="1" key="1">
    <citation type="submission" date="2021-03" db="EMBL/GenBank/DDBJ databases">
        <authorList>
            <consortium name="Genoscope - CEA"/>
            <person name="William W."/>
        </authorList>
    </citation>
    <scope>NUCLEOTIDE SEQUENCE</scope>
    <source>
        <strain evidence="1">Doubled-haploid Pahang</strain>
    </source>
</reference>
<gene>
    <name evidence="1" type="ORF">GSMUA_293180.1</name>
</gene>
<dbReference type="AlphaFoldDB" id="A0A8D7AZV3"/>
<accession>A0A8D7AZV3</accession>
<name>A0A8D7AZV3_MUSAM</name>
<feature type="non-terminal residue" evidence="1">
    <location>
        <position position="1"/>
    </location>
</feature>
<sequence>LRELAAVGDEDLRLGLAAHGAHQVDRLHHRHPRHHAAEDHLLAVQPRRLLH</sequence>
<protein>
    <submittedName>
        <fullName evidence="1">(wild Malaysian banana) hypothetical protein</fullName>
    </submittedName>
</protein>
<organism evidence="1">
    <name type="scientific">Musa acuminata subsp. malaccensis</name>
    <name type="common">Wild banana</name>
    <name type="synonym">Musa malaccensis</name>
    <dbReference type="NCBI Taxonomy" id="214687"/>
    <lineage>
        <taxon>Eukaryota</taxon>
        <taxon>Viridiplantae</taxon>
        <taxon>Streptophyta</taxon>
        <taxon>Embryophyta</taxon>
        <taxon>Tracheophyta</taxon>
        <taxon>Spermatophyta</taxon>
        <taxon>Magnoliopsida</taxon>
        <taxon>Liliopsida</taxon>
        <taxon>Zingiberales</taxon>
        <taxon>Musaceae</taxon>
        <taxon>Musa</taxon>
    </lineage>
</organism>
<evidence type="ECO:0000313" key="1">
    <source>
        <dbReference type="EMBL" id="CAG1859023.1"/>
    </source>
</evidence>
<dbReference type="EMBL" id="HG996466">
    <property type="protein sequence ID" value="CAG1859023.1"/>
    <property type="molecule type" value="Genomic_DNA"/>
</dbReference>
<feature type="non-terminal residue" evidence="1">
    <location>
        <position position="51"/>
    </location>
</feature>